<gene>
    <name evidence="2" type="ORF">SAMN04487908_10848</name>
</gene>
<keyword evidence="3" id="KW-1185">Reference proteome</keyword>
<feature type="transmembrane region" description="Helical" evidence="1">
    <location>
        <begin position="306"/>
        <end position="325"/>
    </location>
</feature>
<sequence>MKRKKKEFSSRKSLRYRGTECLNCKQPLDKSDVYCPHCSQINSKKQLSVLDFLSEFLGSILVYDSRLRHTLRDLLFHPGRITKNYVSGQRLKYANPFRFFLSVSIIYFLIKGFIGVIDTSEKDDFLNLTTAKNESEVSEKINSLPPDIFISDLNGDTLMAKKLDIPNYFPERLLDSLPYFENQVERSTMYLGHHYRYPLETPTEALQKLQHTNSFKNRWLYSRMVAVKKIAEDPYSFIDYFSAKMPFFLFFFAPLFTLFFWILYSKKKYTYMEHMIFIFHIFSFVFVVKLLVTIPELIFKTSLLDWPYIIILGAIYFYFALKRFYQQSHLLTFIKFAFLGFTFNTGFFIALLIFVTGNAVIY</sequence>
<reference evidence="3" key="1">
    <citation type="submission" date="2016-11" db="EMBL/GenBank/DDBJ databases">
        <authorList>
            <person name="Varghese N."/>
            <person name="Submissions S."/>
        </authorList>
    </citation>
    <scope>NUCLEOTIDE SEQUENCE [LARGE SCALE GENOMIC DNA]</scope>
    <source>
        <strain evidence="3">DSM 26349</strain>
    </source>
</reference>
<evidence type="ECO:0000256" key="1">
    <source>
        <dbReference type="SAM" id="Phobius"/>
    </source>
</evidence>
<keyword evidence="1" id="KW-1133">Transmembrane helix</keyword>
<proteinExistence type="predicted"/>
<evidence type="ECO:0008006" key="4">
    <source>
        <dbReference type="Google" id="ProtNLM"/>
    </source>
</evidence>
<feature type="transmembrane region" description="Helical" evidence="1">
    <location>
        <begin position="245"/>
        <end position="264"/>
    </location>
</feature>
<dbReference type="RefSeq" id="WP_073216976.1">
    <property type="nucleotide sequence ID" value="NZ_FNNS01000009.1"/>
</dbReference>
<keyword evidence="1" id="KW-0472">Membrane</keyword>
<feature type="transmembrane region" description="Helical" evidence="1">
    <location>
        <begin position="337"/>
        <end position="361"/>
    </location>
</feature>
<keyword evidence="1" id="KW-0812">Transmembrane</keyword>
<protein>
    <recommendedName>
        <fullName evidence="4">DUF3667 domain-containing protein</fullName>
    </recommendedName>
</protein>
<feature type="transmembrane region" description="Helical" evidence="1">
    <location>
        <begin position="99"/>
        <end position="117"/>
    </location>
</feature>
<dbReference type="OrthoDB" id="675873at2"/>
<feature type="transmembrane region" description="Helical" evidence="1">
    <location>
        <begin position="276"/>
        <end position="294"/>
    </location>
</feature>
<dbReference type="STRING" id="797419.SAMN05216556_10968"/>
<dbReference type="Pfam" id="PF12412">
    <property type="entry name" value="DUF3667"/>
    <property type="match status" value="1"/>
</dbReference>
<dbReference type="InterPro" id="IPR022134">
    <property type="entry name" value="DUF3667"/>
</dbReference>
<accession>A0A1M6FTN0</accession>
<evidence type="ECO:0000313" key="2">
    <source>
        <dbReference type="EMBL" id="SHJ01037.1"/>
    </source>
</evidence>
<dbReference type="Proteomes" id="UP000184172">
    <property type="component" value="Unassembled WGS sequence"/>
</dbReference>
<dbReference type="EMBL" id="FQYV01000008">
    <property type="protein sequence ID" value="SHJ01037.1"/>
    <property type="molecule type" value="Genomic_DNA"/>
</dbReference>
<organism evidence="2 3">
    <name type="scientific">Aequorivita viscosa</name>
    <dbReference type="NCBI Taxonomy" id="797419"/>
    <lineage>
        <taxon>Bacteria</taxon>
        <taxon>Pseudomonadati</taxon>
        <taxon>Bacteroidota</taxon>
        <taxon>Flavobacteriia</taxon>
        <taxon>Flavobacteriales</taxon>
        <taxon>Flavobacteriaceae</taxon>
        <taxon>Aequorivita</taxon>
    </lineage>
</organism>
<name>A0A1M6FTN0_9FLAO</name>
<evidence type="ECO:0000313" key="3">
    <source>
        <dbReference type="Proteomes" id="UP000184172"/>
    </source>
</evidence>
<dbReference type="AlphaFoldDB" id="A0A1M6FTN0"/>